<dbReference type="Proteomes" id="UP000708208">
    <property type="component" value="Unassembled WGS sequence"/>
</dbReference>
<feature type="compositionally biased region" description="Low complexity" evidence="1">
    <location>
        <begin position="30"/>
        <end position="67"/>
    </location>
</feature>
<name>A0A8J2LIP8_9HEXA</name>
<accession>A0A8J2LIP8</accession>
<comment type="caution">
    <text evidence="2">The sequence shown here is derived from an EMBL/GenBank/DDBJ whole genome shotgun (WGS) entry which is preliminary data.</text>
</comment>
<proteinExistence type="predicted"/>
<feature type="compositionally biased region" description="Polar residues" evidence="1">
    <location>
        <begin position="1"/>
        <end position="29"/>
    </location>
</feature>
<evidence type="ECO:0000313" key="3">
    <source>
        <dbReference type="Proteomes" id="UP000708208"/>
    </source>
</evidence>
<evidence type="ECO:0000313" key="2">
    <source>
        <dbReference type="EMBL" id="CAG7832361.1"/>
    </source>
</evidence>
<protein>
    <submittedName>
        <fullName evidence="2">Uncharacterized protein</fullName>
    </submittedName>
</protein>
<feature type="region of interest" description="Disordered" evidence="1">
    <location>
        <begin position="175"/>
        <end position="195"/>
    </location>
</feature>
<gene>
    <name evidence="2" type="ORF">AFUS01_LOCUS42047</name>
</gene>
<reference evidence="2" key="1">
    <citation type="submission" date="2021-06" db="EMBL/GenBank/DDBJ databases">
        <authorList>
            <person name="Hodson N. C."/>
            <person name="Mongue J. A."/>
            <person name="Jaron S. K."/>
        </authorList>
    </citation>
    <scope>NUCLEOTIDE SEQUENCE</scope>
</reference>
<dbReference type="OrthoDB" id="2390104at2759"/>
<keyword evidence="3" id="KW-1185">Reference proteome</keyword>
<dbReference type="AlphaFoldDB" id="A0A8J2LIP8"/>
<evidence type="ECO:0000256" key="1">
    <source>
        <dbReference type="SAM" id="MobiDB-lite"/>
    </source>
</evidence>
<sequence length="195" mass="21187">MSTSVSQPAHQTTVHVTTSAASGQMAQGNTPVSQQQQPQHQQSVTPQQQQIHLQQTTTTTAIHGAHQQQHHHAAQPTNSMQQLQVIQQPIQNQYLQQLYNTQGQLLMNGNIALHHPGINPQIQVIAAGKTFQPNQLGAHQMLTAATSYTAIPTTAANNQQAYIIGQLINSQGGLIQQHQQAGKPGEMQKVSFLEP</sequence>
<dbReference type="EMBL" id="CAJVCH010564615">
    <property type="protein sequence ID" value="CAG7832361.1"/>
    <property type="molecule type" value="Genomic_DNA"/>
</dbReference>
<feature type="region of interest" description="Disordered" evidence="1">
    <location>
        <begin position="1"/>
        <end position="81"/>
    </location>
</feature>
<organism evidence="2 3">
    <name type="scientific">Allacma fusca</name>
    <dbReference type="NCBI Taxonomy" id="39272"/>
    <lineage>
        <taxon>Eukaryota</taxon>
        <taxon>Metazoa</taxon>
        <taxon>Ecdysozoa</taxon>
        <taxon>Arthropoda</taxon>
        <taxon>Hexapoda</taxon>
        <taxon>Collembola</taxon>
        <taxon>Symphypleona</taxon>
        <taxon>Sminthuridae</taxon>
        <taxon>Allacma</taxon>
    </lineage>
</organism>